<proteinExistence type="predicted"/>
<dbReference type="Proteomes" id="UP000324222">
    <property type="component" value="Unassembled WGS sequence"/>
</dbReference>
<name>A0A5B7ETW4_PORTR</name>
<reference evidence="1 2" key="1">
    <citation type="submission" date="2019-05" db="EMBL/GenBank/DDBJ databases">
        <title>Another draft genome of Portunus trituberculatus and its Hox gene families provides insights of decapod evolution.</title>
        <authorList>
            <person name="Jeong J.-H."/>
            <person name="Song I."/>
            <person name="Kim S."/>
            <person name="Choi T."/>
            <person name="Kim D."/>
            <person name="Ryu S."/>
            <person name="Kim W."/>
        </authorList>
    </citation>
    <scope>NUCLEOTIDE SEQUENCE [LARGE SCALE GENOMIC DNA]</scope>
    <source>
        <tissue evidence="1">Muscle</tissue>
    </source>
</reference>
<keyword evidence="2" id="KW-1185">Reference proteome</keyword>
<protein>
    <submittedName>
        <fullName evidence="1">Uncharacterized protein</fullName>
    </submittedName>
</protein>
<evidence type="ECO:0000313" key="2">
    <source>
        <dbReference type="Proteomes" id="UP000324222"/>
    </source>
</evidence>
<dbReference type="AlphaFoldDB" id="A0A5B7ETW4"/>
<comment type="caution">
    <text evidence="1">The sequence shown here is derived from an EMBL/GenBank/DDBJ whole genome shotgun (WGS) entry which is preliminary data.</text>
</comment>
<sequence>MLYDSCESKYRHKVVSSQPHRKACRLLLNATSLLICRVSAPCFDSALVTDTTFEFVLDHFLFSQFFQESVQK</sequence>
<evidence type="ECO:0000313" key="1">
    <source>
        <dbReference type="EMBL" id="MPC38340.1"/>
    </source>
</evidence>
<organism evidence="1 2">
    <name type="scientific">Portunus trituberculatus</name>
    <name type="common">Swimming crab</name>
    <name type="synonym">Neptunus trituberculatus</name>
    <dbReference type="NCBI Taxonomy" id="210409"/>
    <lineage>
        <taxon>Eukaryota</taxon>
        <taxon>Metazoa</taxon>
        <taxon>Ecdysozoa</taxon>
        <taxon>Arthropoda</taxon>
        <taxon>Crustacea</taxon>
        <taxon>Multicrustacea</taxon>
        <taxon>Malacostraca</taxon>
        <taxon>Eumalacostraca</taxon>
        <taxon>Eucarida</taxon>
        <taxon>Decapoda</taxon>
        <taxon>Pleocyemata</taxon>
        <taxon>Brachyura</taxon>
        <taxon>Eubrachyura</taxon>
        <taxon>Portunoidea</taxon>
        <taxon>Portunidae</taxon>
        <taxon>Portuninae</taxon>
        <taxon>Portunus</taxon>
    </lineage>
</organism>
<gene>
    <name evidence="1" type="ORF">E2C01_031846</name>
</gene>
<accession>A0A5B7ETW4</accession>
<dbReference type="EMBL" id="VSRR010004042">
    <property type="protein sequence ID" value="MPC38340.1"/>
    <property type="molecule type" value="Genomic_DNA"/>
</dbReference>